<dbReference type="Pfam" id="PF13899">
    <property type="entry name" value="Thioredoxin_7"/>
    <property type="match status" value="1"/>
</dbReference>
<dbReference type="InterPro" id="IPR028250">
    <property type="entry name" value="DsbDN"/>
</dbReference>
<dbReference type="Pfam" id="PF02683">
    <property type="entry name" value="DsbD_TM"/>
    <property type="match status" value="1"/>
</dbReference>
<dbReference type="AlphaFoldDB" id="A0A838ZP70"/>
<feature type="chain" id="PRO_5032766123" evidence="8">
    <location>
        <begin position="19"/>
        <end position="699"/>
    </location>
</feature>
<dbReference type="GO" id="GO:0015035">
    <property type="term" value="F:protein-disulfide reductase activity"/>
    <property type="evidence" value="ECO:0007669"/>
    <property type="project" value="TreeGrafter"/>
</dbReference>
<keyword evidence="3" id="KW-0201">Cytochrome c-type biogenesis</keyword>
<keyword evidence="2 7" id="KW-0812">Transmembrane</keyword>
<reference evidence="11 12" key="1">
    <citation type="submission" date="2020-07" db="EMBL/GenBank/DDBJ databases">
        <title>Moheibacter lacus sp. nov., a member of the family Flavobacteriaceae isolated from freshwater lake sediment.</title>
        <authorList>
            <person name="Liu Y."/>
        </authorList>
    </citation>
    <scope>NUCLEOTIDE SEQUENCE [LARGE SCALE GENOMIC DNA]</scope>
    <source>
        <strain evidence="11 12">BDHS18</strain>
    </source>
</reference>
<name>A0A838ZP70_9FLAO</name>
<dbReference type="GO" id="GO:0045454">
    <property type="term" value="P:cell redox homeostasis"/>
    <property type="evidence" value="ECO:0007669"/>
    <property type="project" value="TreeGrafter"/>
</dbReference>
<feature type="transmembrane region" description="Helical" evidence="7">
    <location>
        <begin position="222"/>
        <end position="247"/>
    </location>
</feature>
<gene>
    <name evidence="11" type="ORF">HU137_08680</name>
</gene>
<dbReference type="GO" id="GO:0016020">
    <property type="term" value="C:membrane"/>
    <property type="evidence" value="ECO:0007669"/>
    <property type="project" value="UniProtKB-SubCell"/>
</dbReference>
<keyword evidence="8" id="KW-0732">Signal</keyword>
<dbReference type="SUPFAM" id="SSF52833">
    <property type="entry name" value="Thioredoxin-like"/>
    <property type="match status" value="1"/>
</dbReference>
<keyword evidence="5 7" id="KW-0472">Membrane</keyword>
<feature type="region of interest" description="Disordered" evidence="6">
    <location>
        <begin position="191"/>
        <end position="216"/>
    </location>
</feature>
<dbReference type="GO" id="GO:0017004">
    <property type="term" value="P:cytochrome complex assembly"/>
    <property type="evidence" value="ECO:0007669"/>
    <property type="project" value="UniProtKB-KW"/>
</dbReference>
<evidence type="ECO:0000256" key="1">
    <source>
        <dbReference type="ARBA" id="ARBA00004141"/>
    </source>
</evidence>
<feature type="signal peptide" evidence="8">
    <location>
        <begin position="1"/>
        <end position="18"/>
    </location>
</feature>
<feature type="transmembrane region" description="Helical" evidence="7">
    <location>
        <begin position="379"/>
        <end position="403"/>
    </location>
</feature>
<dbReference type="Proteomes" id="UP000552241">
    <property type="component" value="Unassembled WGS sequence"/>
</dbReference>
<dbReference type="InterPro" id="IPR036929">
    <property type="entry name" value="DsbDN_sf"/>
</dbReference>
<organism evidence="11 12">
    <name type="scientific">Moheibacter lacus</name>
    <dbReference type="NCBI Taxonomy" id="2745851"/>
    <lineage>
        <taxon>Bacteria</taxon>
        <taxon>Pseudomonadati</taxon>
        <taxon>Bacteroidota</taxon>
        <taxon>Flavobacteriia</taxon>
        <taxon>Flavobacteriales</taxon>
        <taxon>Weeksellaceae</taxon>
        <taxon>Moheibacter</taxon>
    </lineage>
</organism>
<dbReference type="PANTHER" id="PTHR32234:SF0">
    <property type="entry name" value="THIOL:DISULFIDE INTERCHANGE PROTEIN DSBD"/>
    <property type="match status" value="1"/>
</dbReference>
<dbReference type="Gene3D" id="3.40.30.10">
    <property type="entry name" value="Glutaredoxin"/>
    <property type="match status" value="1"/>
</dbReference>
<accession>A0A838ZP70</accession>
<feature type="transmembrane region" description="Helical" evidence="7">
    <location>
        <begin position="268"/>
        <end position="291"/>
    </location>
</feature>
<sequence length="699" mass="78049">MKKRTLFFLLFLPFLVNAQILTPVKWSTETKDLGNDEYEISLHAKIDKGWHMYSQKHPGDGIGVPATITFESNPNVELKGEVSESGKLLDKYSELFQQQEKYYENKVTFKQKVKLKNPKETTVKFSAETQVCDAEKCLPPDWLDFSVKITPKKEEVVEEKTEEIEEKSEEIAVTSTENNVIDSTQLTQNELNETSDSTSIQNQTAVETGDTKPEKDKEAEKGLWDIFLLGVGGGLLALVMPCIFPMIPLTVSLFTKQSKSRSEGITKALTYGLSIVVIFVALACLATLIFGASALNEFSTNPWVNIAFFLIFIFFAISFFGAFEIALPASWANYTDKQADKGGYIGIFFMAFTLVIISFSCTLPIIGSLATQASTTGNYYALIVGSLGFSVTLAIPFVLFAIFPSWINSLPRSGGWMNTVKVTLGFIELAFAFKFLSNADLVWQAHWLEREVFLAIWIAIFGLMGLYLLGKFRLKLDAPEDRIGIPRLFFAILTFTFVIYMIPGLWGAPVNILSGLTPPIQYAESPNGVGRAAVAVGGGEAAGELLPGQKYGPHQIPAFLDMADAIEHSKKVNKPIMIDFTGHACANCRKVEERVWSDPKVKNMLLNDVVLVSLYVDERTELPKEEQVYSEALGRNLKTVGNKWTAFEIEKYNNNAQPYYIIVDENLNNYNEPLGALYDVDEYVKWMKQGIDGYNAKKN</sequence>
<feature type="domain" description="Thiol:disulfide interchange protein DsbD N-terminal" evidence="10">
    <location>
        <begin position="35"/>
        <end position="141"/>
    </location>
</feature>
<dbReference type="RefSeq" id="WP_182043450.1">
    <property type="nucleotide sequence ID" value="NZ_JACDZE010000002.1"/>
</dbReference>
<proteinExistence type="predicted"/>
<evidence type="ECO:0000256" key="4">
    <source>
        <dbReference type="ARBA" id="ARBA00022989"/>
    </source>
</evidence>
<feature type="compositionally biased region" description="Polar residues" evidence="6">
    <location>
        <begin position="191"/>
        <end position="206"/>
    </location>
</feature>
<evidence type="ECO:0000256" key="3">
    <source>
        <dbReference type="ARBA" id="ARBA00022748"/>
    </source>
</evidence>
<feature type="transmembrane region" description="Helical" evidence="7">
    <location>
        <begin position="344"/>
        <end position="367"/>
    </location>
</feature>
<evidence type="ECO:0000313" key="11">
    <source>
        <dbReference type="EMBL" id="MBA5629840.1"/>
    </source>
</evidence>
<dbReference type="InterPro" id="IPR036249">
    <property type="entry name" value="Thioredoxin-like_sf"/>
</dbReference>
<comment type="caution">
    <text evidence="11">The sequence shown here is derived from an EMBL/GenBank/DDBJ whole genome shotgun (WGS) entry which is preliminary data.</text>
</comment>
<dbReference type="EMBL" id="JACDZE010000002">
    <property type="protein sequence ID" value="MBA5629840.1"/>
    <property type="molecule type" value="Genomic_DNA"/>
</dbReference>
<keyword evidence="12" id="KW-1185">Reference proteome</keyword>
<evidence type="ECO:0000259" key="9">
    <source>
        <dbReference type="Pfam" id="PF02683"/>
    </source>
</evidence>
<evidence type="ECO:0000256" key="6">
    <source>
        <dbReference type="SAM" id="MobiDB-lite"/>
    </source>
</evidence>
<dbReference type="Gene3D" id="2.60.40.1250">
    <property type="entry name" value="Thiol:disulfide interchange protein DsbD, N-terminal domain"/>
    <property type="match status" value="1"/>
</dbReference>
<evidence type="ECO:0000256" key="5">
    <source>
        <dbReference type="ARBA" id="ARBA00023136"/>
    </source>
</evidence>
<keyword evidence="4 7" id="KW-1133">Transmembrane helix</keyword>
<evidence type="ECO:0000256" key="7">
    <source>
        <dbReference type="SAM" id="Phobius"/>
    </source>
</evidence>
<dbReference type="PANTHER" id="PTHR32234">
    <property type="entry name" value="THIOL:DISULFIDE INTERCHANGE PROTEIN DSBD"/>
    <property type="match status" value="1"/>
</dbReference>
<evidence type="ECO:0000256" key="2">
    <source>
        <dbReference type="ARBA" id="ARBA00022692"/>
    </source>
</evidence>
<feature type="transmembrane region" description="Helical" evidence="7">
    <location>
        <begin position="452"/>
        <end position="469"/>
    </location>
</feature>
<protein>
    <submittedName>
        <fullName evidence="11">Thioredoxin family protein</fullName>
    </submittedName>
</protein>
<evidence type="ECO:0000313" key="12">
    <source>
        <dbReference type="Proteomes" id="UP000552241"/>
    </source>
</evidence>
<dbReference type="InterPro" id="IPR003834">
    <property type="entry name" value="Cyt_c_assmbl_TM_dom"/>
</dbReference>
<comment type="subcellular location">
    <subcellularLocation>
        <location evidence="1">Membrane</location>
        <topology evidence="1">Multi-pass membrane protein</topology>
    </subcellularLocation>
</comment>
<evidence type="ECO:0000256" key="8">
    <source>
        <dbReference type="SAM" id="SignalP"/>
    </source>
</evidence>
<feature type="transmembrane region" description="Helical" evidence="7">
    <location>
        <begin position="303"/>
        <end position="323"/>
    </location>
</feature>
<evidence type="ECO:0000259" key="10">
    <source>
        <dbReference type="Pfam" id="PF11412"/>
    </source>
</evidence>
<feature type="transmembrane region" description="Helical" evidence="7">
    <location>
        <begin position="489"/>
        <end position="508"/>
    </location>
</feature>
<dbReference type="Pfam" id="PF11412">
    <property type="entry name" value="DsbD_N"/>
    <property type="match status" value="1"/>
</dbReference>
<feature type="domain" description="Cytochrome C biogenesis protein transmembrane" evidence="9">
    <location>
        <begin position="226"/>
        <end position="437"/>
    </location>
</feature>